<dbReference type="PANTHER" id="PTHR47018:SF3">
    <property type="entry name" value="MYCBP-ASSOCIATED PROTEIN"/>
    <property type="match status" value="1"/>
</dbReference>
<evidence type="ECO:0000313" key="2">
    <source>
        <dbReference type="Proteomes" id="UP001335648"/>
    </source>
</evidence>
<dbReference type="AlphaFoldDB" id="A0AAN8GSH7"/>
<name>A0AAN8GSH7_9TELE</name>
<keyword evidence="2" id="KW-1185">Reference proteome</keyword>
<accession>A0AAN8GSH7</accession>
<reference evidence="1 2" key="1">
    <citation type="journal article" date="2023" name="Mol. Biol. Evol.">
        <title>Genomics of Secondarily Temperate Adaptation in the Only Non-Antarctic Icefish.</title>
        <authorList>
            <person name="Rivera-Colon A.G."/>
            <person name="Rayamajhi N."/>
            <person name="Minhas B.F."/>
            <person name="Madrigal G."/>
            <person name="Bilyk K.T."/>
            <person name="Yoon V."/>
            <person name="Hune M."/>
            <person name="Gregory S."/>
            <person name="Cheng C.H.C."/>
            <person name="Catchen J.M."/>
        </authorList>
    </citation>
    <scope>NUCLEOTIDE SEQUENCE [LARGE SCALE GENOMIC DNA]</scope>
    <source>
        <strain evidence="1">JC2023a</strain>
    </source>
</reference>
<comment type="caution">
    <text evidence="1">The sequence shown here is derived from an EMBL/GenBank/DDBJ whole genome shotgun (WGS) entry which is preliminary data.</text>
</comment>
<gene>
    <name evidence="1" type="ORF">CesoFtcFv8_015001</name>
</gene>
<evidence type="ECO:0000313" key="1">
    <source>
        <dbReference type="EMBL" id="KAK5888953.1"/>
    </source>
</evidence>
<sequence>MEESVTDGDNSFKARFVALGINFSRSAHSLTSIRDRLNEGSAGIVSNRTVKQLIIEMYGDAVCFTYLSNKRISQMVWNTTKERADTIQAAFQVYLKERASRSQSFDYWNTYVSDLYPIVRDLTNSLRSGDWILYLSAMERATSLFFFFGRTNYCRWTPLFLQDCYQLKDKFPLL</sequence>
<dbReference type="PANTHER" id="PTHR47018">
    <property type="entry name" value="CXC DOMAIN-CONTAINING PROTEIN-RELATED"/>
    <property type="match status" value="1"/>
</dbReference>
<organism evidence="1 2">
    <name type="scientific">Champsocephalus esox</name>
    <name type="common">pike icefish</name>
    <dbReference type="NCBI Taxonomy" id="159716"/>
    <lineage>
        <taxon>Eukaryota</taxon>
        <taxon>Metazoa</taxon>
        <taxon>Chordata</taxon>
        <taxon>Craniata</taxon>
        <taxon>Vertebrata</taxon>
        <taxon>Euteleostomi</taxon>
        <taxon>Actinopterygii</taxon>
        <taxon>Neopterygii</taxon>
        <taxon>Teleostei</taxon>
        <taxon>Neoteleostei</taxon>
        <taxon>Acanthomorphata</taxon>
        <taxon>Eupercaria</taxon>
        <taxon>Perciformes</taxon>
        <taxon>Notothenioidei</taxon>
        <taxon>Channichthyidae</taxon>
        <taxon>Champsocephalus</taxon>
    </lineage>
</organism>
<dbReference type="Proteomes" id="UP001335648">
    <property type="component" value="Unassembled WGS sequence"/>
</dbReference>
<dbReference type="EMBL" id="JAULUE010002057">
    <property type="protein sequence ID" value="KAK5888953.1"/>
    <property type="molecule type" value="Genomic_DNA"/>
</dbReference>
<proteinExistence type="predicted"/>
<protein>
    <submittedName>
        <fullName evidence="1">Uncharacterized protein</fullName>
    </submittedName>
</protein>